<accession>A7B2F3</accession>
<name>A7B2F3_MEDG7</name>
<evidence type="ECO:0000313" key="2">
    <source>
        <dbReference type="Proteomes" id="UP000004410"/>
    </source>
</evidence>
<reference evidence="1 2" key="2">
    <citation type="submission" date="2007-06" db="EMBL/GenBank/DDBJ databases">
        <title>Draft genome sequence of Ruminococcus gnavus (ATCC 29149).</title>
        <authorList>
            <person name="Sudarsanam P."/>
            <person name="Ley R."/>
            <person name="Guruge J."/>
            <person name="Turnbaugh P.J."/>
            <person name="Mahowald M."/>
            <person name="Liep D."/>
            <person name="Gordon J."/>
        </authorList>
    </citation>
    <scope>NUCLEOTIDE SEQUENCE [LARGE SCALE GENOMIC DNA]</scope>
    <source>
        <strain evidence="1 2">ATCC 29149</strain>
    </source>
</reference>
<proteinExistence type="predicted"/>
<dbReference type="AlphaFoldDB" id="A7B2F3"/>
<sequence length="39" mass="4491">MHGKHDTMWSIHVKPAEGETYEKRNFELHTEQGIVVAAL</sequence>
<comment type="caution">
    <text evidence="1">The sequence shown here is derived from an EMBL/GenBank/DDBJ whole genome shotgun (WGS) entry which is preliminary data.</text>
</comment>
<dbReference type="PaxDb" id="411470-RUMGNA_01731"/>
<gene>
    <name evidence="1" type="ORF">RUMGNA_01731</name>
</gene>
<dbReference type="EMBL" id="AAYG02000012">
    <property type="protein sequence ID" value="EDN77924.1"/>
    <property type="molecule type" value="Genomic_DNA"/>
</dbReference>
<evidence type="ECO:0000313" key="1">
    <source>
        <dbReference type="EMBL" id="EDN77924.1"/>
    </source>
</evidence>
<dbReference type="Proteomes" id="UP000004410">
    <property type="component" value="Unassembled WGS sequence"/>
</dbReference>
<reference evidence="1 2" key="1">
    <citation type="submission" date="2007-04" db="EMBL/GenBank/DDBJ databases">
        <authorList>
            <person name="Fulton L."/>
            <person name="Clifton S."/>
            <person name="Fulton B."/>
            <person name="Xu J."/>
            <person name="Minx P."/>
            <person name="Pepin K.H."/>
            <person name="Johnson M."/>
            <person name="Thiruvilangam P."/>
            <person name="Bhonagiri V."/>
            <person name="Nash W.E."/>
            <person name="Mardis E.R."/>
            <person name="Wilson R.K."/>
        </authorList>
    </citation>
    <scope>NUCLEOTIDE SEQUENCE [LARGE SCALE GENOMIC DNA]</scope>
    <source>
        <strain evidence="1 2">ATCC 29149</strain>
    </source>
</reference>
<protein>
    <submittedName>
        <fullName evidence="1">Uncharacterized protein</fullName>
    </submittedName>
</protein>
<organism evidence="1 2">
    <name type="scientific">Mediterraneibacter gnavus (strain ATCC 29149 / DSM 114966 / JCM 6515 / VPI C7-9)</name>
    <name type="common">Ruminococcus gnavus</name>
    <dbReference type="NCBI Taxonomy" id="411470"/>
    <lineage>
        <taxon>Bacteria</taxon>
        <taxon>Bacillati</taxon>
        <taxon>Bacillota</taxon>
        <taxon>Clostridia</taxon>
        <taxon>Lachnospirales</taxon>
        <taxon>Lachnospiraceae</taxon>
        <taxon>Mediterraneibacter</taxon>
    </lineage>
</organism>